<organism evidence="3 4">
    <name type="scientific">Rohdeia mirabilis</name>
    <dbReference type="NCBI Taxonomy" id="2528008"/>
    <lineage>
        <taxon>Bacteria</taxon>
        <taxon>Pseudomonadati</taxon>
        <taxon>Planctomycetota</taxon>
        <taxon>Planctomycetia</taxon>
        <taxon>Planctomycetia incertae sedis</taxon>
        <taxon>Rohdeia</taxon>
    </lineage>
</organism>
<feature type="signal peptide" evidence="2">
    <location>
        <begin position="1"/>
        <end position="23"/>
    </location>
</feature>
<dbReference type="Proteomes" id="UP000319342">
    <property type="component" value="Chromosome"/>
</dbReference>
<dbReference type="EMBL" id="CP036290">
    <property type="protein sequence ID" value="QDU83337.1"/>
    <property type="molecule type" value="Genomic_DNA"/>
</dbReference>
<evidence type="ECO:0000313" key="4">
    <source>
        <dbReference type="Proteomes" id="UP000319342"/>
    </source>
</evidence>
<keyword evidence="4" id="KW-1185">Reference proteome</keyword>
<evidence type="ECO:0000256" key="1">
    <source>
        <dbReference type="SAM" id="MobiDB-lite"/>
    </source>
</evidence>
<protein>
    <recommendedName>
        <fullName evidence="5">Lipoprotein</fullName>
    </recommendedName>
</protein>
<keyword evidence="2" id="KW-0732">Signal</keyword>
<gene>
    <name evidence="3" type="ORF">Pla163_04360</name>
</gene>
<name>A0A518CVT2_9BACT</name>
<dbReference type="AlphaFoldDB" id="A0A518CVT2"/>
<dbReference type="RefSeq" id="WP_145182844.1">
    <property type="nucleotide sequence ID" value="NZ_CP036290.1"/>
</dbReference>
<evidence type="ECO:0008006" key="5">
    <source>
        <dbReference type="Google" id="ProtNLM"/>
    </source>
</evidence>
<accession>A0A518CVT2</accession>
<evidence type="ECO:0000256" key="2">
    <source>
        <dbReference type="SAM" id="SignalP"/>
    </source>
</evidence>
<feature type="region of interest" description="Disordered" evidence="1">
    <location>
        <begin position="53"/>
        <end position="79"/>
    </location>
</feature>
<proteinExistence type="predicted"/>
<sequence precursor="true">MTLVRTTALLLALGLCSCGTLDAGNTSSHLAATQLKPGSSTRTPLIAERAGVRADVQEASSRREDQRAPLRFGKPGYGR</sequence>
<dbReference type="PROSITE" id="PS51257">
    <property type="entry name" value="PROKAR_LIPOPROTEIN"/>
    <property type="match status" value="1"/>
</dbReference>
<evidence type="ECO:0000313" key="3">
    <source>
        <dbReference type="EMBL" id="QDU83337.1"/>
    </source>
</evidence>
<feature type="chain" id="PRO_5022078179" description="Lipoprotein" evidence="2">
    <location>
        <begin position="24"/>
        <end position="79"/>
    </location>
</feature>
<feature type="compositionally biased region" description="Basic and acidic residues" evidence="1">
    <location>
        <begin position="53"/>
        <end position="68"/>
    </location>
</feature>
<reference evidence="3 4" key="1">
    <citation type="submission" date="2019-02" db="EMBL/GenBank/DDBJ databases">
        <title>Deep-cultivation of Planctomycetes and their phenomic and genomic characterization uncovers novel biology.</title>
        <authorList>
            <person name="Wiegand S."/>
            <person name="Jogler M."/>
            <person name="Boedeker C."/>
            <person name="Pinto D."/>
            <person name="Vollmers J."/>
            <person name="Rivas-Marin E."/>
            <person name="Kohn T."/>
            <person name="Peeters S.H."/>
            <person name="Heuer A."/>
            <person name="Rast P."/>
            <person name="Oberbeckmann S."/>
            <person name="Bunk B."/>
            <person name="Jeske O."/>
            <person name="Meyerdierks A."/>
            <person name="Storesund J.E."/>
            <person name="Kallscheuer N."/>
            <person name="Luecker S."/>
            <person name="Lage O.M."/>
            <person name="Pohl T."/>
            <person name="Merkel B.J."/>
            <person name="Hornburger P."/>
            <person name="Mueller R.-W."/>
            <person name="Bruemmer F."/>
            <person name="Labrenz M."/>
            <person name="Spormann A.M."/>
            <person name="Op den Camp H."/>
            <person name="Overmann J."/>
            <person name="Amann R."/>
            <person name="Jetten M.S.M."/>
            <person name="Mascher T."/>
            <person name="Medema M.H."/>
            <person name="Devos D.P."/>
            <person name="Kaster A.-K."/>
            <person name="Ovreas L."/>
            <person name="Rohde M."/>
            <person name="Galperin M.Y."/>
            <person name="Jogler C."/>
        </authorList>
    </citation>
    <scope>NUCLEOTIDE SEQUENCE [LARGE SCALE GENOMIC DNA]</scope>
    <source>
        <strain evidence="3 4">Pla163</strain>
    </source>
</reference>